<comment type="caution">
    <text evidence="1">The sequence shown here is derived from an EMBL/GenBank/DDBJ whole genome shotgun (WGS) entry which is preliminary data.</text>
</comment>
<sequence length="159" mass="17938">MDQELNMEEGELIESDMELEENEGFNENYSMFVDDQGVHLGSLGGFQCIAAAGKYIGNSLLGYAAMVDFAHVQDACGLKEDFKHVVLDSWKVAVARNPLYALASMLKRLKHALRFWSMESFGNIFHNSKHSEDQVLQKEMVFEQDKSSTARSDLHEVQA</sequence>
<reference evidence="1 2" key="1">
    <citation type="submission" date="2024-11" db="EMBL/GenBank/DDBJ databases">
        <title>A near-complete genome assembly of Cinchona calisaya.</title>
        <authorList>
            <person name="Lian D.C."/>
            <person name="Zhao X.W."/>
            <person name="Wei L."/>
        </authorList>
    </citation>
    <scope>NUCLEOTIDE SEQUENCE [LARGE SCALE GENOMIC DNA]</scope>
    <source>
        <tissue evidence="1">Nenye</tissue>
    </source>
</reference>
<proteinExistence type="predicted"/>
<evidence type="ECO:0000313" key="2">
    <source>
        <dbReference type="Proteomes" id="UP001630127"/>
    </source>
</evidence>
<protein>
    <submittedName>
        <fullName evidence="1">Uncharacterized protein</fullName>
    </submittedName>
</protein>
<dbReference type="AlphaFoldDB" id="A0ABD2YWR9"/>
<dbReference type="Proteomes" id="UP001630127">
    <property type="component" value="Unassembled WGS sequence"/>
</dbReference>
<evidence type="ECO:0000313" key="1">
    <source>
        <dbReference type="EMBL" id="KAL3510287.1"/>
    </source>
</evidence>
<keyword evidence="2" id="KW-1185">Reference proteome</keyword>
<name>A0ABD2YWR9_9GENT</name>
<gene>
    <name evidence="1" type="ORF">ACH5RR_029688</name>
</gene>
<accession>A0ABD2YWR9</accession>
<organism evidence="1 2">
    <name type="scientific">Cinchona calisaya</name>
    <dbReference type="NCBI Taxonomy" id="153742"/>
    <lineage>
        <taxon>Eukaryota</taxon>
        <taxon>Viridiplantae</taxon>
        <taxon>Streptophyta</taxon>
        <taxon>Embryophyta</taxon>
        <taxon>Tracheophyta</taxon>
        <taxon>Spermatophyta</taxon>
        <taxon>Magnoliopsida</taxon>
        <taxon>eudicotyledons</taxon>
        <taxon>Gunneridae</taxon>
        <taxon>Pentapetalae</taxon>
        <taxon>asterids</taxon>
        <taxon>lamiids</taxon>
        <taxon>Gentianales</taxon>
        <taxon>Rubiaceae</taxon>
        <taxon>Cinchonoideae</taxon>
        <taxon>Cinchoneae</taxon>
        <taxon>Cinchona</taxon>
    </lineage>
</organism>
<dbReference type="EMBL" id="JBJUIK010000012">
    <property type="protein sequence ID" value="KAL3510287.1"/>
    <property type="molecule type" value="Genomic_DNA"/>
</dbReference>